<dbReference type="RefSeq" id="WP_310372022.1">
    <property type="nucleotide sequence ID" value="NZ_JAVDYB010000001.1"/>
</dbReference>
<feature type="domain" description="Putative Flp pilus-assembly TadG-like N-terminal" evidence="2">
    <location>
        <begin position="9"/>
        <end position="56"/>
    </location>
</feature>
<accession>A0AAE3YRX0</accession>
<protein>
    <submittedName>
        <fullName evidence="3">Flp pilus assembly protein TadG</fullName>
    </submittedName>
</protein>
<dbReference type="EMBL" id="JAVDYB010000001">
    <property type="protein sequence ID" value="MDR7278858.1"/>
    <property type="molecule type" value="Genomic_DNA"/>
</dbReference>
<gene>
    <name evidence="3" type="ORF">J2S41_005636</name>
</gene>
<keyword evidence="1" id="KW-1133">Transmembrane helix</keyword>
<dbReference type="AlphaFoldDB" id="A0AAE3YRX0"/>
<reference evidence="3" key="1">
    <citation type="submission" date="2023-07" db="EMBL/GenBank/DDBJ databases">
        <title>Sequencing the genomes of 1000 actinobacteria strains.</title>
        <authorList>
            <person name="Klenk H.-P."/>
        </authorList>
    </citation>
    <scope>NUCLEOTIDE SEQUENCE</scope>
    <source>
        <strain evidence="3">DSM 44707</strain>
    </source>
</reference>
<keyword evidence="4" id="KW-1185">Reference proteome</keyword>
<keyword evidence="1" id="KW-0472">Membrane</keyword>
<name>A0AAE3YRX0_9ACTN</name>
<evidence type="ECO:0000313" key="4">
    <source>
        <dbReference type="Proteomes" id="UP001183643"/>
    </source>
</evidence>
<evidence type="ECO:0000313" key="3">
    <source>
        <dbReference type="EMBL" id="MDR7278858.1"/>
    </source>
</evidence>
<sequence length="146" mass="15386">MTGAERDRGRVSIFLAIALFAVLVMIGLSFDAAGRLRTQQRADNLAAEAARAGGQQIDVAQAMSAGLKVVDMAAAADAAVDYLDRAGVEGDATWVTQGEGCADTARCLRVDVQMTYDMVMLPIFGFPQQVTVNGSATAELLTDEDI</sequence>
<feature type="transmembrane region" description="Helical" evidence="1">
    <location>
        <begin position="12"/>
        <end position="30"/>
    </location>
</feature>
<evidence type="ECO:0000259" key="2">
    <source>
        <dbReference type="Pfam" id="PF13400"/>
    </source>
</evidence>
<dbReference type="InterPro" id="IPR028087">
    <property type="entry name" value="Tad_N"/>
</dbReference>
<organism evidence="3 4">
    <name type="scientific">Catenuloplanes atrovinosus</name>
    <dbReference type="NCBI Taxonomy" id="137266"/>
    <lineage>
        <taxon>Bacteria</taxon>
        <taxon>Bacillati</taxon>
        <taxon>Actinomycetota</taxon>
        <taxon>Actinomycetes</taxon>
        <taxon>Micromonosporales</taxon>
        <taxon>Micromonosporaceae</taxon>
        <taxon>Catenuloplanes</taxon>
    </lineage>
</organism>
<evidence type="ECO:0000256" key="1">
    <source>
        <dbReference type="SAM" id="Phobius"/>
    </source>
</evidence>
<proteinExistence type="predicted"/>
<dbReference type="Proteomes" id="UP001183643">
    <property type="component" value="Unassembled WGS sequence"/>
</dbReference>
<keyword evidence="1" id="KW-0812">Transmembrane</keyword>
<dbReference type="Pfam" id="PF13400">
    <property type="entry name" value="Tad"/>
    <property type="match status" value="1"/>
</dbReference>
<comment type="caution">
    <text evidence="3">The sequence shown here is derived from an EMBL/GenBank/DDBJ whole genome shotgun (WGS) entry which is preliminary data.</text>
</comment>